<reference evidence="2" key="1">
    <citation type="submission" date="2017-11" db="EMBL/GenBank/DDBJ databases">
        <authorList>
            <person name="Lima N.C."/>
            <person name="Parody-Merino A.M."/>
            <person name="Battley P.F."/>
            <person name="Fidler A.E."/>
            <person name="Prosdocimi F."/>
        </authorList>
    </citation>
    <scope>NUCLEOTIDE SEQUENCE [LARGE SCALE GENOMIC DNA]</scope>
</reference>
<evidence type="ECO:0000313" key="1">
    <source>
        <dbReference type="EMBL" id="PKU43874.1"/>
    </source>
</evidence>
<sequence>MILFKSNCDPVCDKQYVHTPQLVKRGSSQDETLFKDIRMAMPQLDMKEKSFLVYMKIMWDLKKKKDLVIAASRRCPITFALDMIGRPEGKLLPNPPLKIVLRHQYEIFKKQDSDLIVLSGNSAFVHSARNIIKIRPNFEF</sequence>
<proteinExistence type="predicted"/>
<accession>A0A2I0UCW0</accession>
<name>A0A2I0UCW0_LIMLA</name>
<evidence type="ECO:0000313" key="2">
    <source>
        <dbReference type="Proteomes" id="UP000233556"/>
    </source>
</evidence>
<protein>
    <submittedName>
        <fullName evidence="1">Uncharacterized protein</fullName>
    </submittedName>
</protein>
<dbReference type="AlphaFoldDB" id="A0A2I0UCW0"/>
<dbReference type="Proteomes" id="UP000233556">
    <property type="component" value="Unassembled WGS sequence"/>
</dbReference>
<keyword evidence="2" id="KW-1185">Reference proteome</keyword>
<reference evidence="2" key="2">
    <citation type="submission" date="2017-12" db="EMBL/GenBank/DDBJ databases">
        <title>Genome sequence of the Bar-tailed Godwit (Limosa lapponica baueri).</title>
        <authorList>
            <person name="Lima N.C.B."/>
            <person name="Parody-Merino A.M."/>
            <person name="Battley P.F."/>
            <person name="Fidler A.E."/>
            <person name="Prosdocimi F."/>
        </authorList>
    </citation>
    <scope>NUCLEOTIDE SEQUENCE [LARGE SCALE GENOMIC DNA]</scope>
</reference>
<organism evidence="1 2">
    <name type="scientific">Limosa lapponica baueri</name>
    <dbReference type="NCBI Taxonomy" id="1758121"/>
    <lineage>
        <taxon>Eukaryota</taxon>
        <taxon>Metazoa</taxon>
        <taxon>Chordata</taxon>
        <taxon>Craniata</taxon>
        <taxon>Vertebrata</taxon>
        <taxon>Euteleostomi</taxon>
        <taxon>Archelosauria</taxon>
        <taxon>Archosauria</taxon>
        <taxon>Dinosauria</taxon>
        <taxon>Saurischia</taxon>
        <taxon>Theropoda</taxon>
        <taxon>Coelurosauria</taxon>
        <taxon>Aves</taxon>
        <taxon>Neognathae</taxon>
        <taxon>Neoaves</taxon>
        <taxon>Charadriiformes</taxon>
        <taxon>Scolopacidae</taxon>
        <taxon>Limosa</taxon>
    </lineage>
</organism>
<gene>
    <name evidence="1" type="ORF">llap_5805</name>
</gene>
<dbReference type="EMBL" id="KZ505865">
    <property type="protein sequence ID" value="PKU43874.1"/>
    <property type="molecule type" value="Genomic_DNA"/>
</dbReference>